<dbReference type="AlphaFoldDB" id="A0A7J4IUJ6"/>
<evidence type="ECO:0000313" key="3">
    <source>
        <dbReference type="EMBL" id="MBS3059476.1"/>
    </source>
</evidence>
<evidence type="ECO:0000256" key="1">
    <source>
        <dbReference type="SAM" id="Phobius"/>
    </source>
</evidence>
<reference evidence="2" key="1">
    <citation type="journal article" date="2020" name="bioRxiv">
        <title>A rank-normalized archaeal taxonomy based on genome phylogeny resolves widespread incomplete and uneven classifications.</title>
        <authorList>
            <person name="Rinke C."/>
            <person name="Chuvochina M."/>
            <person name="Mussig A.J."/>
            <person name="Chaumeil P.-A."/>
            <person name="Waite D.W."/>
            <person name="Whitman W.B."/>
            <person name="Parks D.H."/>
            <person name="Hugenholtz P."/>
        </authorList>
    </citation>
    <scope>NUCLEOTIDE SEQUENCE</scope>
    <source>
        <strain evidence="2">UBA10011</strain>
    </source>
</reference>
<protein>
    <submittedName>
        <fullName evidence="2">Uncharacterized protein</fullName>
    </submittedName>
</protein>
<feature type="transmembrane region" description="Helical" evidence="1">
    <location>
        <begin position="109"/>
        <end position="129"/>
    </location>
</feature>
<dbReference type="EMBL" id="JAGVWF010000048">
    <property type="protein sequence ID" value="MBS3059476.1"/>
    <property type="molecule type" value="Genomic_DNA"/>
</dbReference>
<name>A0A7J4IUJ6_9ARCH</name>
<keyword evidence="1" id="KW-0812">Transmembrane</keyword>
<comment type="caution">
    <text evidence="2">The sequence shown here is derived from an EMBL/GenBank/DDBJ whole genome shotgun (WGS) entry which is preliminary data.</text>
</comment>
<keyword evidence="1" id="KW-1133">Transmembrane helix</keyword>
<dbReference type="Proteomes" id="UP000577419">
    <property type="component" value="Unassembled WGS sequence"/>
</dbReference>
<reference evidence="3" key="3">
    <citation type="submission" date="2021-05" db="EMBL/GenBank/DDBJ databases">
        <title>Protein family content uncovers lineage relationships and bacterial pathway maintenance mechanisms in DPANN archaea.</title>
        <authorList>
            <person name="Castelle C.J."/>
            <person name="Meheust R."/>
            <person name="Jaffe A.L."/>
            <person name="Seitz K."/>
            <person name="Gong X."/>
            <person name="Baker B.J."/>
            <person name="Banfield J.F."/>
        </authorList>
    </citation>
    <scope>NUCLEOTIDE SEQUENCE</scope>
    <source>
        <strain evidence="3">RIFCSPHIGHO2_01_FULL_GW2011_AR10_43_9</strain>
    </source>
</reference>
<feature type="transmembrane region" description="Helical" evidence="1">
    <location>
        <begin position="21"/>
        <end position="48"/>
    </location>
</feature>
<accession>A0A7J4IUJ6</accession>
<evidence type="ECO:0000313" key="2">
    <source>
        <dbReference type="EMBL" id="HIH08464.1"/>
    </source>
</evidence>
<reference evidence="3" key="2">
    <citation type="submission" date="2021-03" db="EMBL/GenBank/DDBJ databases">
        <authorList>
            <person name="Jaffe A."/>
        </authorList>
    </citation>
    <scope>NUCLEOTIDE SEQUENCE</scope>
    <source>
        <strain evidence="3">RIFCSPHIGHO2_01_FULL_GW2011_AR10_43_9</strain>
    </source>
</reference>
<organism evidence="2 4">
    <name type="scientific">Candidatus Iainarchaeum sp</name>
    <dbReference type="NCBI Taxonomy" id="3101447"/>
    <lineage>
        <taxon>Archaea</taxon>
        <taxon>Candidatus Iainarchaeota</taxon>
        <taxon>Candidatus Iainarchaeia</taxon>
        <taxon>Candidatus Iainarchaeales</taxon>
        <taxon>Candidatus Iainarchaeaceae</taxon>
        <taxon>Candidatus Iainarchaeum</taxon>
    </lineage>
</organism>
<sequence length="152" mass="16554">MEDRAAVSEKLSGSASGASGLLSFLGGYNVCHNACLLLIAGLSVVGISVQGMPLEFLQDYAVGLWFLALGLLGVTAYMYHSRKCVSKNMLAANSGLIIAAVPFKEIEFLQLGFWIVGFGIVGVAVYSYIKEKRIQSTQKKREEEKWCHTQTQ</sequence>
<evidence type="ECO:0000313" key="4">
    <source>
        <dbReference type="Proteomes" id="UP000577419"/>
    </source>
</evidence>
<feature type="transmembrane region" description="Helical" evidence="1">
    <location>
        <begin position="60"/>
        <end position="79"/>
    </location>
</feature>
<gene>
    <name evidence="2" type="ORF">HA237_03775</name>
    <name evidence="3" type="ORF">J4224_03595</name>
</gene>
<dbReference type="EMBL" id="DUFG01000018">
    <property type="protein sequence ID" value="HIH08464.1"/>
    <property type="molecule type" value="Genomic_DNA"/>
</dbReference>
<dbReference type="Proteomes" id="UP000683213">
    <property type="component" value="Unassembled WGS sequence"/>
</dbReference>
<keyword evidence="1" id="KW-0472">Membrane</keyword>
<proteinExistence type="predicted"/>